<protein>
    <submittedName>
        <fullName evidence="2">Uncharacterized protein</fullName>
    </submittedName>
</protein>
<dbReference type="EMBL" id="JAWDGP010005039">
    <property type="protein sequence ID" value="KAK3760205.1"/>
    <property type="molecule type" value="Genomic_DNA"/>
</dbReference>
<sequence>MKGAKPLASPLRGEKKRLTTPKTPMNEGPSTTGRGAKPPWHPPAKGFLPRRGSFTLEINGFNGHAHLGSSQTPPETLAPRLINNNTAESTLGSVESKPLPP</sequence>
<evidence type="ECO:0000256" key="1">
    <source>
        <dbReference type="SAM" id="MobiDB-lite"/>
    </source>
</evidence>
<organism evidence="2 3">
    <name type="scientific">Elysia crispata</name>
    <name type="common">lettuce slug</name>
    <dbReference type="NCBI Taxonomy" id="231223"/>
    <lineage>
        <taxon>Eukaryota</taxon>
        <taxon>Metazoa</taxon>
        <taxon>Spiralia</taxon>
        <taxon>Lophotrochozoa</taxon>
        <taxon>Mollusca</taxon>
        <taxon>Gastropoda</taxon>
        <taxon>Heterobranchia</taxon>
        <taxon>Euthyneura</taxon>
        <taxon>Panpulmonata</taxon>
        <taxon>Sacoglossa</taxon>
        <taxon>Placobranchoidea</taxon>
        <taxon>Plakobranchidae</taxon>
        <taxon>Elysia</taxon>
    </lineage>
</organism>
<accession>A0AAE0Z015</accession>
<feature type="region of interest" description="Disordered" evidence="1">
    <location>
        <begin position="1"/>
        <end position="101"/>
    </location>
</feature>
<proteinExistence type="predicted"/>
<name>A0AAE0Z015_9GAST</name>
<dbReference type="AlphaFoldDB" id="A0AAE0Z015"/>
<feature type="compositionally biased region" description="Polar residues" evidence="1">
    <location>
        <begin position="82"/>
        <end position="93"/>
    </location>
</feature>
<evidence type="ECO:0000313" key="3">
    <source>
        <dbReference type="Proteomes" id="UP001283361"/>
    </source>
</evidence>
<keyword evidence="3" id="KW-1185">Reference proteome</keyword>
<evidence type="ECO:0000313" key="2">
    <source>
        <dbReference type="EMBL" id="KAK3760205.1"/>
    </source>
</evidence>
<feature type="compositionally biased region" description="Polar residues" evidence="1">
    <location>
        <begin position="20"/>
        <end position="33"/>
    </location>
</feature>
<gene>
    <name evidence="2" type="ORF">RRG08_015244</name>
</gene>
<comment type="caution">
    <text evidence="2">The sequence shown here is derived from an EMBL/GenBank/DDBJ whole genome shotgun (WGS) entry which is preliminary data.</text>
</comment>
<dbReference type="Proteomes" id="UP001283361">
    <property type="component" value="Unassembled WGS sequence"/>
</dbReference>
<reference evidence="2" key="1">
    <citation type="journal article" date="2023" name="G3 (Bethesda)">
        <title>A reference genome for the long-term kleptoplast-retaining sea slug Elysia crispata morphotype clarki.</title>
        <authorList>
            <person name="Eastman K.E."/>
            <person name="Pendleton A.L."/>
            <person name="Shaikh M.A."/>
            <person name="Suttiyut T."/>
            <person name="Ogas R."/>
            <person name="Tomko P."/>
            <person name="Gavelis G."/>
            <person name="Widhalm J.R."/>
            <person name="Wisecaver J.H."/>
        </authorList>
    </citation>
    <scope>NUCLEOTIDE SEQUENCE</scope>
    <source>
        <strain evidence="2">ECLA1</strain>
    </source>
</reference>